<dbReference type="AlphaFoldDB" id="A0A1R4KAM0"/>
<dbReference type="GO" id="GO:0005840">
    <property type="term" value="C:ribosome"/>
    <property type="evidence" value="ECO:0007669"/>
    <property type="project" value="UniProtKB-KW"/>
</dbReference>
<dbReference type="STRING" id="1255658.FM114_12545"/>
<evidence type="ECO:0000313" key="2">
    <source>
        <dbReference type="Proteomes" id="UP000188342"/>
    </source>
</evidence>
<keyword evidence="1" id="KW-0687">Ribonucleoprotein</keyword>
<dbReference type="OrthoDB" id="3466127at2"/>
<accession>A0A1R4KAM0</accession>
<reference evidence="1 2" key="1">
    <citation type="submission" date="2017-02" db="EMBL/GenBank/DDBJ databases">
        <authorList>
            <person name="Peterson S.W."/>
        </authorList>
    </citation>
    <scope>NUCLEOTIDE SEQUENCE [LARGE SCALE GENOMIC DNA]</scope>
    <source>
        <strain evidence="1 2">LSP_Lj1</strain>
    </source>
</reference>
<proteinExistence type="predicted"/>
<keyword evidence="1" id="KW-0689">Ribosomal protein</keyword>
<dbReference type="Gene3D" id="3.40.630.30">
    <property type="match status" value="1"/>
</dbReference>
<organism evidence="1 2">
    <name type="scientific">Luteococcus japonicus LSP_Lj1</name>
    <dbReference type="NCBI Taxonomy" id="1255658"/>
    <lineage>
        <taxon>Bacteria</taxon>
        <taxon>Bacillati</taxon>
        <taxon>Actinomycetota</taxon>
        <taxon>Actinomycetes</taxon>
        <taxon>Propionibacteriales</taxon>
        <taxon>Propionibacteriaceae</taxon>
        <taxon>Luteococcus</taxon>
    </lineage>
</organism>
<name>A0A1R4KAM0_9ACTN</name>
<keyword evidence="2" id="KW-1185">Reference proteome</keyword>
<keyword evidence="1" id="KW-0808">Transferase</keyword>
<evidence type="ECO:0000313" key="1">
    <source>
        <dbReference type="EMBL" id="SJN41185.1"/>
    </source>
</evidence>
<gene>
    <name evidence="1" type="ORF">FM114_12545</name>
</gene>
<sequence>MRQAVCAFGFDEPGAAQMTSAYLDENQRSAGVSRKVGYQFNGRVRMVHPDGERVRVEEKVVLLPENFTRPPHPVRVDGADAFRTFIGL</sequence>
<protein>
    <submittedName>
        <fullName evidence="1">Acetyltransferases, including N-acetylases of ribosomal proteins</fullName>
    </submittedName>
</protein>
<dbReference type="SUPFAM" id="SSF55729">
    <property type="entry name" value="Acyl-CoA N-acyltransferases (Nat)"/>
    <property type="match status" value="1"/>
</dbReference>
<dbReference type="InterPro" id="IPR016181">
    <property type="entry name" value="Acyl_CoA_acyltransferase"/>
</dbReference>
<dbReference type="GO" id="GO:0016740">
    <property type="term" value="F:transferase activity"/>
    <property type="evidence" value="ECO:0007669"/>
    <property type="project" value="UniProtKB-KW"/>
</dbReference>
<dbReference type="Proteomes" id="UP000188342">
    <property type="component" value="Unassembled WGS sequence"/>
</dbReference>
<dbReference type="EMBL" id="FUKQ01000047">
    <property type="protein sequence ID" value="SJN41185.1"/>
    <property type="molecule type" value="Genomic_DNA"/>
</dbReference>